<protein>
    <submittedName>
        <fullName evidence="1">Uncharacterized protein</fullName>
    </submittedName>
</protein>
<name>A0ABR0Q320_GOSAR</name>
<sequence length="173" mass="19524">MVRAGKHGNCIGGRGRRSAFYLGSALTELLKLSREYQMLTVTKVIDFRWTRSQRVQSNSVTSLRFFYQSPGPCLTPYSVNRSLVDLIGPRTRESPAREECVVPWRFMGRALTARTTRLERARGASSDLLGLSKSKESSHSKLFDRHLLVLGLIRRTTLGPYSVSYPSLRIPGF</sequence>
<proteinExistence type="predicted"/>
<evidence type="ECO:0000313" key="1">
    <source>
        <dbReference type="EMBL" id="KAK5833534.1"/>
    </source>
</evidence>
<organism evidence="1 2">
    <name type="scientific">Gossypium arboreum</name>
    <name type="common">Tree cotton</name>
    <name type="synonym">Gossypium nanking</name>
    <dbReference type="NCBI Taxonomy" id="29729"/>
    <lineage>
        <taxon>Eukaryota</taxon>
        <taxon>Viridiplantae</taxon>
        <taxon>Streptophyta</taxon>
        <taxon>Embryophyta</taxon>
        <taxon>Tracheophyta</taxon>
        <taxon>Spermatophyta</taxon>
        <taxon>Magnoliopsida</taxon>
        <taxon>eudicotyledons</taxon>
        <taxon>Gunneridae</taxon>
        <taxon>Pentapetalae</taxon>
        <taxon>rosids</taxon>
        <taxon>malvids</taxon>
        <taxon>Malvales</taxon>
        <taxon>Malvaceae</taxon>
        <taxon>Malvoideae</taxon>
        <taxon>Gossypium</taxon>
    </lineage>
</organism>
<comment type="caution">
    <text evidence="1">The sequence shown here is derived from an EMBL/GenBank/DDBJ whole genome shotgun (WGS) entry which is preliminary data.</text>
</comment>
<evidence type="ECO:0000313" key="2">
    <source>
        <dbReference type="Proteomes" id="UP001358586"/>
    </source>
</evidence>
<reference evidence="1 2" key="1">
    <citation type="submission" date="2023-03" db="EMBL/GenBank/DDBJ databases">
        <title>WGS of Gossypium arboreum.</title>
        <authorList>
            <person name="Yu D."/>
        </authorList>
    </citation>
    <scope>NUCLEOTIDE SEQUENCE [LARGE SCALE GENOMIC DNA]</scope>
    <source>
        <tissue evidence="1">Leaf</tissue>
    </source>
</reference>
<gene>
    <name evidence="1" type="ORF">PVK06_017380</name>
</gene>
<accession>A0ABR0Q320</accession>
<dbReference type="EMBL" id="JARKNE010000005">
    <property type="protein sequence ID" value="KAK5833534.1"/>
    <property type="molecule type" value="Genomic_DNA"/>
</dbReference>
<dbReference type="Proteomes" id="UP001358586">
    <property type="component" value="Chromosome 5"/>
</dbReference>
<keyword evidence="2" id="KW-1185">Reference proteome</keyword>